<feature type="compositionally biased region" description="Polar residues" evidence="2">
    <location>
        <begin position="48"/>
        <end position="68"/>
    </location>
</feature>
<dbReference type="EMBL" id="KN819341">
    <property type="protein sequence ID" value="KIJ14717.1"/>
    <property type="molecule type" value="Genomic_DNA"/>
</dbReference>
<dbReference type="OrthoDB" id="5584001at2759"/>
<dbReference type="GO" id="GO:0034703">
    <property type="term" value="C:cation channel complex"/>
    <property type="evidence" value="ECO:0007669"/>
    <property type="project" value="TreeGrafter"/>
</dbReference>
<name>A0A0C9U5N2_PAXIN</name>
<feature type="compositionally biased region" description="Basic and acidic residues" evidence="2">
    <location>
        <begin position="1879"/>
        <end position="1898"/>
    </location>
</feature>
<feature type="region of interest" description="Disordered" evidence="2">
    <location>
        <begin position="1874"/>
        <end position="1898"/>
    </location>
</feature>
<organism evidence="5 6">
    <name type="scientific">Paxillus involutus ATCC 200175</name>
    <dbReference type="NCBI Taxonomy" id="664439"/>
    <lineage>
        <taxon>Eukaryota</taxon>
        <taxon>Fungi</taxon>
        <taxon>Dikarya</taxon>
        <taxon>Basidiomycota</taxon>
        <taxon>Agaricomycotina</taxon>
        <taxon>Agaricomycetes</taxon>
        <taxon>Agaricomycetidae</taxon>
        <taxon>Boletales</taxon>
        <taxon>Paxilineae</taxon>
        <taxon>Paxillaceae</taxon>
        <taxon>Paxillus</taxon>
    </lineage>
</organism>
<feature type="coiled-coil region" evidence="1">
    <location>
        <begin position="785"/>
        <end position="812"/>
    </location>
</feature>
<dbReference type="InterPro" id="IPR016024">
    <property type="entry name" value="ARM-type_fold"/>
</dbReference>
<dbReference type="PANTHER" id="PTHR31781:SF1">
    <property type="entry name" value="PROTEIN UNC-80 HOMOLOG"/>
    <property type="match status" value="1"/>
</dbReference>
<feature type="compositionally biased region" description="Polar residues" evidence="2">
    <location>
        <begin position="1060"/>
        <end position="1074"/>
    </location>
</feature>
<evidence type="ECO:0000256" key="1">
    <source>
        <dbReference type="SAM" id="Coils"/>
    </source>
</evidence>
<proteinExistence type="predicted"/>
<feature type="domain" description="Protein UNC80 C-terminal" evidence="4">
    <location>
        <begin position="1338"/>
        <end position="1473"/>
    </location>
</feature>
<dbReference type="InterPro" id="IPR046460">
    <property type="entry name" value="UNC80_C"/>
</dbReference>
<dbReference type="PANTHER" id="PTHR31781">
    <property type="entry name" value="UNC80"/>
    <property type="match status" value="1"/>
</dbReference>
<evidence type="ECO:0000313" key="5">
    <source>
        <dbReference type="EMBL" id="KIJ14717.1"/>
    </source>
</evidence>
<dbReference type="GO" id="GO:0005261">
    <property type="term" value="F:monoatomic cation channel activity"/>
    <property type="evidence" value="ECO:0007669"/>
    <property type="project" value="TreeGrafter"/>
</dbReference>
<feature type="compositionally biased region" description="Low complexity" evidence="2">
    <location>
        <begin position="1047"/>
        <end position="1058"/>
    </location>
</feature>
<dbReference type="GO" id="GO:0055080">
    <property type="term" value="P:monoatomic cation homeostasis"/>
    <property type="evidence" value="ECO:0007669"/>
    <property type="project" value="TreeGrafter"/>
</dbReference>
<dbReference type="HOGENOM" id="CLU_001075_0_0_1"/>
<evidence type="ECO:0000313" key="6">
    <source>
        <dbReference type="Proteomes" id="UP000053647"/>
    </source>
</evidence>
<gene>
    <name evidence="5" type="ORF">PAXINDRAFT_78677</name>
</gene>
<keyword evidence="1" id="KW-0175">Coiled coil</keyword>
<feature type="region of interest" description="Disordered" evidence="2">
    <location>
        <begin position="1"/>
        <end position="111"/>
    </location>
</feature>
<feature type="region of interest" description="Disordered" evidence="2">
    <location>
        <begin position="1045"/>
        <end position="1080"/>
    </location>
</feature>
<feature type="region of interest" description="Disordered" evidence="2">
    <location>
        <begin position="2047"/>
        <end position="2081"/>
    </location>
</feature>
<dbReference type="Pfam" id="PF19424">
    <property type="entry name" value="UNC80"/>
    <property type="match status" value="1"/>
</dbReference>
<dbReference type="Proteomes" id="UP000053647">
    <property type="component" value="Unassembled WGS sequence"/>
</dbReference>
<dbReference type="Pfam" id="PF20262">
    <property type="entry name" value="UNC80_C"/>
    <property type="match status" value="2"/>
</dbReference>
<feature type="compositionally biased region" description="Low complexity" evidence="2">
    <location>
        <begin position="80"/>
        <end position="101"/>
    </location>
</feature>
<accession>A0A0C9U5N2</accession>
<protein>
    <submittedName>
        <fullName evidence="5">Unplaced genomic scaffold PAXINscaffold_19, whole genome shotgun sequence</fullName>
    </submittedName>
</protein>
<evidence type="ECO:0000259" key="3">
    <source>
        <dbReference type="Pfam" id="PF19424"/>
    </source>
</evidence>
<sequence>MDDPIVESPQQTPAGDLSFSLPPSGPLSSPPIHKRSFSPRFTHVFKASANSSGEQLSEQSDSAPTRSPSRARWEKLRQHVVPADAPRPASPSSSVQGSDPSTLIPSTPKPSRLARLGFRQIVDNAREAAIGDSRMFADDILRLCWPSRVPDSTRSGKHERENTLGSAAPALYIPFMSNSSLNSISTGDAPFATPSTQMTQDSQRPHSTFSSRQNMSGLLTLHGVILRYASRNPAYLPHENLVLATLLKPFYSDQASQALEDDRWAAVEAFEVAVRTWRPASPEASIERCIWCCHAASTSSLMRSRILSVLGSLLRPRTGPIEFHSPNAFISLVQALLMALVSIQESQPGTSDADTVAVFIVQLRMGGCGSLAAYLTNVVVDGSAVMLSGVSELELREALVAQAMVRCLEHGPPLFKGQVVDQLIEKYWRRPAQLTAFEPLIALTHTRKLGAFGRAMVTLASVPGKEAETNIDIVARVLESRVDGEVALIGGRRAVDVMKTIIHNLLEMLCLDDLSERSTGRLSSVLVRYLADPQWKPAVEKAIQEAVKDGEWSISLRVVQAILTLPKEAHTQLSALIIHCLQERIVLGPPAHPCPPLTSILEKLSWLYPQAFFKPLFACAATSKEVAVINHLEFLCGLSLFMPDFWTRDPEMLLVALMNDGGGSGPPVTSKVLGKAKLGQTAILVELIACVKSLSSVSPAVPPSGDMLSSAARFFNTFEMRLGVMLEAKEKTTWIPQSQRLLFVVLLTEIRLLTRSLRRSAWLSLSISWLLQSLTGAGVGDVEDNLVEENALNELQQTLDQIQALYMSAQESLLVTHQRRSTMLFSPTDRSFLKGVLDQKSVLVNLFAERAKFLESLSKSFAQKVLRLLVVTSASLSPEDYVQLGPLLWRHCLHAVDPQTANSAAFLIMQCAEKSPAPLIYAAKSDLSSEDEQVKIAAIHRFNVLINLRFQLLSQPFLVDRQRRRPFKIARDPLPFVATDIGSSLFVYDEEEKEEEGSMPIELRKRLAEVGWLDEKAPADQKREWTHTPLSLLPAYAMDRVVGGEVQGSSSPSIQGPSTKPRSNSDISDSGLSRRSSDPASRGVKRRAIFVPSFAALFPDLISLASDSNYAVACTARDSILDAVRADAALFIRPILDLVANNKTEAAVTAIRGMLHLRSVLPPATAHYIFNHLTGYLRYIAREADAREPFRDFALSVALLSNLVTQVSEMSIREIRRAKVEVFLMPSGSLWFPNTAPSGPMFPRAPSHHKSDDDRLSVLTVITMIRVSQHRLFLSMLKKHPQDVQAVRKNMTRLEFPSFENTTTTRSLALEDVLPHKDHTRNNLSASHRKLDILSLLVSRSYLLLVAQIFRSMSRHLNDRNELAVFIDGLNRILLAYGNDVGIVGQALIALMVASTRFRRLFTSGGGYPLFMLVIVKTYAEQECHHGIRQAIEYAASRFYALHQAAFIFQTLDVVAHAVTAPDCDSAWMMKHVLQLLSSLRYENTASTPDASGIRHSNKLQEKEALMVTTAEEKSQTFLASIRRKTSEMDEKNILVIDLPEEYETKSLPSEDVVKLLLTVIAHDPSILRAQHFLRLLRLSVSTLYNVSKPARTVLRDGIDAIGTIIIRPTAKSRVSESSSRQNDLTDGEVFSKDATLINSLQAQSKSPSDLTVMRIDFLHLVVEYLRIGGQVQASTSHKFFEITKLLLRDSPQEEVADLLSEYARLFLSKINRQSGKEATAFLEIIAPVITAYGSTANFAGIYEAICHVASDDVLARDARFSAALVTQVLRAGLEAYVTKCDGGTIPTRSATSSLISLMARAAYLRNSDIVAEIERHTPSYQFLTGIVLPLALNLSSAGDSGDSWDPKHQEIRRCAWMRLLAYVLNACQASGQASRASSPERRKSQDKRRTSSSNKEHVMASVAALQILKIIVVKAEEDLSAALPGIWSRLASVLRSLLADGDASFAFNNVDFSLPPSPVHSPVHSPRSSIASFEPVGFSAHDTLRPSVSFDFRRGSFTPANPRIIDYLLWSLLELISLCRSPLTLQLRLLVHEKVHRLAEDIRSQQQGTGLPHLSTRGRRVSSVFSKPRRRASTVHPAASPATCSPVLGLSPSFSSPTEGFSRTINIGRRPGFERSPTSSPVGVFGPSGGGGGGGGGLNIIHLGPAHPSASARRAASPDGIVRMVLKGHTIRSPVLAQATYRRIRLVQACMGYDMLLPWPGGMVGEEGEGQGEGEGLGLDTIKAWTRRHAIEALVKECAELADEFAETWREVEDDSMVVVNPDESYGSMTS</sequence>
<feature type="domain" description="Protein UNC80 C-terminal" evidence="4">
    <location>
        <begin position="1110"/>
        <end position="1217"/>
    </location>
</feature>
<evidence type="ECO:0000256" key="2">
    <source>
        <dbReference type="SAM" id="MobiDB-lite"/>
    </source>
</evidence>
<feature type="domain" description="Protein UNC80 central region" evidence="3">
    <location>
        <begin position="851"/>
        <end position="952"/>
    </location>
</feature>
<dbReference type="SUPFAM" id="SSF48371">
    <property type="entry name" value="ARM repeat"/>
    <property type="match status" value="1"/>
</dbReference>
<reference evidence="5 6" key="1">
    <citation type="submission" date="2014-06" db="EMBL/GenBank/DDBJ databases">
        <authorList>
            <consortium name="DOE Joint Genome Institute"/>
            <person name="Kuo A."/>
            <person name="Kohler A."/>
            <person name="Nagy L.G."/>
            <person name="Floudas D."/>
            <person name="Copeland A."/>
            <person name="Barry K.W."/>
            <person name="Cichocki N."/>
            <person name="Veneault-Fourrey C."/>
            <person name="LaButti K."/>
            <person name="Lindquist E.A."/>
            <person name="Lipzen A."/>
            <person name="Lundell T."/>
            <person name="Morin E."/>
            <person name="Murat C."/>
            <person name="Sun H."/>
            <person name="Tunlid A."/>
            <person name="Henrissat B."/>
            <person name="Grigoriev I.V."/>
            <person name="Hibbett D.S."/>
            <person name="Martin F."/>
            <person name="Nordberg H.P."/>
            <person name="Cantor M.N."/>
            <person name="Hua S.X."/>
        </authorList>
    </citation>
    <scope>NUCLEOTIDE SEQUENCE [LARGE SCALE GENOMIC DNA]</scope>
    <source>
        <strain evidence="5 6">ATCC 200175</strain>
    </source>
</reference>
<evidence type="ECO:0000259" key="4">
    <source>
        <dbReference type="Pfam" id="PF20262"/>
    </source>
</evidence>
<reference evidence="6" key="2">
    <citation type="submission" date="2015-01" db="EMBL/GenBank/DDBJ databases">
        <title>Evolutionary Origins and Diversification of the Mycorrhizal Mutualists.</title>
        <authorList>
            <consortium name="DOE Joint Genome Institute"/>
            <consortium name="Mycorrhizal Genomics Consortium"/>
            <person name="Kohler A."/>
            <person name="Kuo A."/>
            <person name="Nagy L.G."/>
            <person name="Floudas D."/>
            <person name="Copeland A."/>
            <person name="Barry K.W."/>
            <person name="Cichocki N."/>
            <person name="Veneault-Fourrey C."/>
            <person name="LaButti K."/>
            <person name="Lindquist E.A."/>
            <person name="Lipzen A."/>
            <person name="Lundell T."/>
            <person name="Morin E."/>
            <person name="Murat C."/>
            <person name="Riley R."/>
            <person name="Ohm R."/>
            <person name="Sun H."/>
            <person name="Tunlid A."/>
            <person name="Henrissat B."/>
            <person name="Grigoriev I.V."/>
            <person name="Hibbett D.S."/>
            <person name="Martin F."/>
        </authorList>
    </citation>
    <scope>NUCLEOTIDE SEQUENCE [LARGE SCALE GENOMIC DNA]</scope>
    <source>
        <strain evidence="6">ATCC 200175</strain>
    </source>
</reference>
<dbReference type="InterPro" id="IPR045852">
    <property type="entry name" value="UNC80_central"/>
</dbReference>
<keyword evidence="6" id="KW-1185">Reference proteome</keyword>